<dbReference type="EMBL" id="LZYO01000216">
    <property type="protein sequence ID" value="ODH25732.1"/>
    <property type="molecule type" value="Genomic_DNA"/>
</dbReference>
<evidence type="ECO:0000313" key="2">
    <source>
        <dbReference type="EMBL" id="ODH25732.1"/>
    </source>
</evidence>
<reference evidence="2 3" key="1">
    <citation type="submission" date="2016-06" db="EMBL/GenBank/DDBJ databases">
        <authorList>
            <person name="Kjaerup R.B."/>
            <person name="Dalgaard T.S."/>
            <person name="Juul-Madsen H.R."/>
        </authorList>
    </citation>
    <scope>NUCLEOTIDE SEQUENCE [LARGE SCALE GENOMIC DNA]</scope>
    <source>
        <strain evidence="2 3">Pb300</strain>
    </source>
</reference>
<evidence type="ECO:0000256" key="1">
    <source>
        <dbReference type="SAM" id="MobiDB-lite"/>
    </source>
</evidence>
<name>A0A1D2JB72_PARBR</name>
<sequence>MEPTIAPLKRTAMPRNSLHKRCSNGARGRLERRLGSQSRAVSRHLARNGGSRVPSLSMASSRTIKPTAG</sequence>
<dbReference type="VEuPathDB" id="FungiDB:PABG_12292"/>
<feature type="compositionally biased region" description="Polar residues" evidence="1">
    <location>
        <begin position="57"/>
        <end position="69"/>
    </location>
</feature>
<comment type="caution">
    <text evidence="2">The sequence shown here is derived from an EMBL/GenBank/DDBJ whole genome shotgun (WGS) entry which is preliminary data.</text>
</comment>
<gene>
    <name evidence="2" type="ORF">ACO22_05106</name>
</gene>
<protein>
    <submittedName>
        <fullName evidence="2">Uncharacterized protein</fullName>
    </submittedName>
</protein>
<dbReference type="Proteomes" id="UP000242814">
    <property type="component" value="Unassembled WGS sequence"/>
</dbReference>
<accession>A0A1D2JB72</accession>
<feature type="region of interest" description="Disordered" evidence="1">
    <location>
        <begin position="1"/>
        <end position="69"/>
    </location>
</feature>
<organism evidence="2 3">
    <name type="scientific">Paracoccidioides brasiliensis</name>
    <dbReference type="NCBI Taxonomy" id="121759"/>
    <lineage>
        <taxon>Eukaryota</taxon>
        <taxon>Fungi</taxon>
        <taxon>Dikarya</taxon>
        <taxon>Ascomycota</taxon>
        <taxon>Pezizomycotina</taxon>
        <taxon>Eurotiomycetes</taxon>
        <taxon>Eurotiomycetidae</taxon>
        <taxon>Onygenales</taxon>
        <taxon>Ajellomycetaceae</taxon>
        <taxon>Paracoccidioides</taxon>
    </lineage>
</organism>
<evidence type="ECO:0000313" key="3">
    <source>
        <dbReference type="Proteomes" id="UP000242814"/>
    </source>
</evidence>
<dbReference type="VEuPathDB" id="FungiDB:PADG_12350"/>
<proteinExistence type="predicted"/>
<dbReference type="AlphaFoldDB" id="A0A1D2JB72"/>